<dbReference type="Pfam" id="PF20519">
    <property type="entry name" value="Polycystin_dom"/>
    <property type="match status" value="1"/>
</dbReference>
<feature type="transmembrane region" description="Helical" evidence="8">
    <location>
        <begin position="883"/>
        <end position="902"/>
    </location>
</feature>
<feature type="compositionally biased region" description="Polar residues" evidence="7">
    <location>
        <begin position="1227"/>
        <end position="1242"/>
    </location>
</feature>
<evidence type="ECO:0000256" key="3">
    <source>
        <dbReference type="ARBA" id="ARBA00022692"/>
    </source>
</evidence>
<feature type="region of interest" description="Disordered" evidence="7">
    <location>
        <begin position="149"/>
        <end position="181"/>
    </location>
</feature>
<evidence type="ECO:0000313" key="10">
    <source>
        <dbReference type="EMBL" id="KAL1499264.1"/>
    </source>
</evidence>
<feature type="coiled-coil region" evidence="6">
    <location>
        <begin position="424"/>
        <end position="451"/>
    </location>
</feature>
<accession>A0AB34IGK0</accession>
<dbReference type="InterPro" id="IPR046791">
    <property type="entry name" value="Polycystin_dom"/>
</dbReference>
<feature type="region of interest" description="Disordered" evidence="7">
    <location>
        <begin position="1168"/>
        <end position="1188"/>
    </location>
</feature>
<evidence type="ECO:0000259" key="9">
    <source>
        <dbReference type="Pfam" id="PF20519"/>
    </source>
</evidence>
<dbReference type="Proteomes" id="UP001515480">
    <property type="component" value="Unassembled WGS sequence"/>
</dbReference>
<dbReference type="EMBL" id="JBGBPQ010000025">
    <property type="protein sequence ID" value="KAL1499264.1"/>
    <property type="molecule type" value="Genomic_DNA"/>
</dbReference>
<keyword evidence="3 8" id="KW-0812">Transmembrane</keyword>
<feature type="compositionally biased region" description="Basic and acidic residues" evidence="7">
    <location>
        <begin position="1263"/>
        <end position="1277"/>
    </location>
</feature>
<evidence type="ECO:0000256" key="2">
    <source>
        <dbReference type="ARBA" id="ARBA00007200"/>
    </source>
</evidence>
<feature type="region of interest" description="Disordered" evidence="7">
    <location>
        <begin position="1263"/>
        <end position="1316"/>
    </location>
</feature>
<keyword evidence="11" id="KW-1185">Reference proteome</keyword>
<feature type="transmembrane region" description="Helical" evidence="8">
    <location>
        <begin position="736"/>
        <end position="756"/>
    </location>
</feature>
<sequence length="1408" mass="158642">MGILHEHGPAAANRSSACALRIWKHLWCEQARLSEVVKAAVGAPAVGCTPYATMREHHQDHGESDPYGIRSMVANAWLIFVRLVGKLLGELQVRKACSCLILEAGSPAGEREQEEERVFLTKRRDALQELSERSMQAGATYSGRVSLEPLGADERGEKDKPKEISGQLPQPAANGPSKHLDNMTVTDATAKRLEAHVLKTLKERSVEIKRETSRVAHELALEEEEMRTIEQQMQLVLNRVEDTLLELKLFSSHSEQENSYTTHSLTPALIREMQALFKVEAHAGLQKLLHACERLEMKARSNFTQELEEDINDPGSIVCYVPVNFTGDVRPTRGDMQQCTFRMQESSTFFDLAHEVQNWLVDQPNTWELFAPELDKPWPKTWHIGHQLRKAAAPLGAIEVRKVPAERLAKQKAAEEATQRKMALMQAKMDREMAQKRMEQLQAELDPYVEKHRRTAHSTLLQLIFHAFYLVVLALDIAGRQKAGDNFELRRGIVHALREPSIISDLGEQLDLSELKTIDQVWAWLQGPLVDALTQTIDFSTREQLLSTGTLALYNEVYGPLRFHQLRADAQPNNKLTAAAYGNASQHTLEALPITTDSGYSSAPFPPRFPGDPRVGAPGFVHSTNYTDKPYPRGDLDEFVSEVSHGQMHTYPPHGFIRDVQAAKDYRRVLQSLQEAAWIDHLTSAVIVKFSMRSINYPSSTSVKIYFEFTPSGLLQTSLEVQTIGDEVFESSSPGVAWMCNIVLLSAVAFLVVVQLRSLSAWFQGHISLFKLVCNLKFLLYYFIIATTIYKYSSIWELNSAVDLLRERIKEAEGIWELLGVTSTGGFRAVTTTFQWEAEGRDVDALWSNYSNKEWPSEWPGDLEQYATGYGDLTANARARHDMLALSCFTFLFVSFSALLSFKIFRRVAHLMDGLFGSGSRRMWVACSIFFVQNVVVWTLLLNACIFDNSNLTDLSSSLVFVLRVLIGALDRESYDDLIEKYTYTAPLLLVLMTITLDILCASLLLASFYDGIAMIGEVERKIKKAQKRIKMLARREQLERESLKKNINPVNSLMDMALDGALMAYDWFTSVAKEQKANIQDDMAALKTAKHKISGRDSTARITKQKLRARRVMRDGVWIDLLPWEVEEHRAAMKTKLKAGFHAVVASRQPLQAKPKSKTRAFLKSLGISPRAAENQAPPPPSVDDGRASAFASLIALAKTAAEQAPKDTPNSALKKPLDIRPTAEDTPNSIMKISAPSSPFASLKDRISSKDKLQQLNVLAERDQEVDHDGSKIEGDSASQTNARDSSARDSNARDSNARDFDERDSKGKRERRTSTWIFDPAHVRARRSMQMEQVDDDEILDELNNLFNADEAHMEQEAEEREWVNEINQRPSNNVPTIFDTQRIHAEFRKKLSRKIGNMEQSTPF</sequence>
<gene>
    <name evidence="10" type="ORF">AB1Y20_011474</name>
</gene>
<feature type="compositionally biased region" description="Basic and acidic residues" evidence="7">
    <location>
        <begin position="1288"/>
        <end position="1310"/>
    </location>
</feature>
<name>A0AB34IGK0_PRYPA</name>
<evidence type="ECO:0000256" key="5">
    <source>
        <dbReference type="ARBA" id="ARBA00023136"/>
    </source>
</evidence>
<feature type="transmembrane region" description="Helical" evidence="8">
    <location>
        <begin position="768"/>
        <end position="790"/>
    </location>
</feature>
<keyword evidence="4 8" id="KW-1133">Transmembrane helix</keyword>
<dbReference type="GO" id="GO:0016020">
    <property type="term" value="C:membrane"/>
    <property type="evidence" value="ECO:0007669"/>
    <property type="project" value="UniProtKB-SubCell"/>
</dbReference>
<feature type="domain" description="Polycystin" evidence="9">
    <location>
        <begin position="511"/>
        <end position="724"/>
    </location>
</feature>
<feature type="transmembrane region" description="Helical" evidence="8">
    <location>
        <begin position="923"/>
        <end position="946"/>
    </location>
</feature>
<proteinExistence type="inferred from homology"/>
<feature type="transmembrane region" description="Helical" evidence="8">
    <location>
        <begin position="952"/>
        <end position="970"/>
    </location>
</feature>
<feature type="compositionally biased region" description="Basic and acidic residues" evidence="7">
    <location>
        <begin position="152"/>
        <end position="163"/>
    </location>
</feature>
<dbReference type="PANTHER" id="PTHR10877">
    <property type="entry name" value="POLYCYSTIN FAMILY MEMBER"/>
    <property type="match status" value="1"/>
</dbReference>
<dbReference type="PANTHER" id="PTHR10877:SF183">
    <property type="entry name" value="AT14535P-RELATED"/>
    <property type="match status" value="1"/>
</dbReference>
<comment type="subcellular location">
    <subcellularLocation>
        <location evidence="1">Membrane</location>
        <topology evidence="1">Multi-pass membrane protein</topology>
    </subcellularLocation>
</comment>
<evidence type="ECO:0000313" key="11">
    <source>
        <dbReference type="Proteomes" id="UP001515480"/>
    </source>
</evidence>
<feature type="transmembrane region" description="Helical" evidence="8">
    <location>
        <begin position="982"/>
        <end position="1010"/>
    </location>
</feature>
<evidence type="ECO:0000256" key="6">
    <source>
        <dbReference type="SAM" id="Coils"/>
    </source>
</evidence>
<evidence type="ECO:0000256" key="4">
    <source>
        <dbReference type="ARBA" id="ARBA00022989"/>
    </source>
</evidence>
<comment type="caution">
    <text evidence="10">The sequence shown here is derived from an EMBL/GenBank/DDBJ whole genome shotgun (WGS) entry which is preliminary data.</text>
</comment>
<dbReference type="InterPro" id="IPR051223">
    <property type="entry name" value="Polycystin"/>
</dbReference>
<feature type="region of interest" description="Disordered" evidence="7">
    <location>
        <begin position="1202"/>
        <end position="1245"/>
    </location>
</feature>
<evidence type="ECO:0000256" key="8">
    <source>
        <dbReference type="SAM" id="Phobius"/>
    </source>
</evidence>
<keyword evidence="5 8" id="KW-0472">Membrane</keyword>
<keyword evidence="6" id="KW-0175">Coiled coil</keyword>
<evidence type="ECO:0000256" key="1">
    <source>
        <dbReference type="ARBA" id="ARBA00004141"/>
    </source>
</evidence>
<protein>
    <recommendedName>
        <fullName evidence="9">Polycystin domain-containing protein</fullName>
    </recommendedName>
</protein>
<reference evidence="10 11" key="1">
    <citation type="journal article" date="2024" name="Science">
        <title>Giant polyketide synthase enzymes in the biosynthesis of giant marine polyether toxins.</title>
        <authorList>
            <person name="Fallon T.R."/>
            <person name="Shende V.V."/>
            <person name="Wierzbicki I.H."/>
            <person name="Pendleton A.L."/>
            <person name="Watervoot N.F."/>
            <person name="Auber R.P."/>
            <person name="Gonzalez D.J."/>
            <person name="Wisecaver J.H."/>
            <person name="Moore B.S."/>
        </authorList>
    </citation>
    <scope>NUCLEOTIDE SEQUENCE [LARGE SCALE GENOMIC DNA]</scope>
    <source>
        <strain evidence="10 11">12B1</strain>
    </source>
</reference>
<evidence type="ECO:0000256" key="7">
    <source>
        <dbReference type="SAM" id="MobiDB-lite"/>
    </source>
</evidence>
<comment type="similarity">
    <text evidence="2">Belongs to the polycystin family.</text>
</comment>
<organism evidence="10 11">
    <name type="scientific">Prymnesium parvum</name>
    <name type="common">Toxic golden alga</name>
    <dbReference type="NCBI Taxonomy" id="97485"/>
    <lineage>
        <taxon>Eukaryota</taxon>
        <taxon>Haptista</taxon>
        <taxon>Haptophyta</taxon>
        <taxon>Prymnesiophyceae</taxon>
        <taxon>Prymnesiales</taxon>
        <taxon>Prymnesiaceae</taxon>
        <taxon>Prymnesium</taxon>
    </lineage>
</organism>